<feature type="domain" description="SDH C-terminal" evidence="1">
    <location>
        <begin position="1"/>
        <end position="23"/>
    </location>
</feature>
<protein>
    <recommendedName>
        <fullName evidence="1">SDH C-terminal domain-containing protein</fullName>
    </recommendedName>
</protein>
<accession>A0A2P2P9C5</accession>
<dbReference type="EMBL" id="GGEC01070884">
    <property type="protein sequence ID" value="MBX51368.1"/>
    <property type="molecule type" value="Transcribed_RNA"/>
</dbReference>
<dbReference type="Pfam" id="PF18317">
    <property type="entry name" value="SDH_C"/>
    <property type="match status" value="1"/>
</dbReference>
<dbReference type="InterPro" id="IPR041121">
    <property type="entry name" value="SDH_C"/>
</dbReference>
<organism evidence="2">
    <name type="scientific">Rhizophora mucronata</name>
    <name type="common">Asiatic mangrove</name>
    <dbReference type="NCBI Taxonomy" id="61149"/>
    <lineage>
        <taxon>Eukaryota</taxon>
        <taxon>Viridiplantae</taxon>
        <taxon>Streptophyta</taxon>
        <taxon>Embryophyta</taxon>
        <taxon>Tracheophyta</taxon>
        <taxon>Spermatophyta</taxon>
        <taxon>Magnoliopsida</taxon>
        <taxon>eudicotyledons</taxon>
        <taxon>Gunneridae</taxon>
        <taxon>Pentapetalae</taxon>
        <taxon>rosids</taxon>
        <taxon>fabids</taxon>
        <taxon>Malpighiales</taxon>
        <taxon>Rhizophoraceae</taxon>
        <taxon>Rhizophora</taxon>
    </lineage>
</organism>
<sequence length="30" mass="3499">MFIGQAYQQFERFTGIPAPNDLFAKVMSKY</sequence>
<evidence type="ECO:0000313" key="2">
    <source>
        <dbReference type="EMBL" id="MBX51368.1"/>
    </source>
</evidence>
<name>A0A2P2P9C5_RHIMU</name>
<dbReference type="Gene3D" id="3.40.50.720">
    <property type="entry name" value="NAD(P)-binding Rossmann-like Domain"/>
    <property type="match status" value="1"/>
</dbReference>
<proteinExistence type="predicted"/>
<reference evidence="2" key="1">
    <citation type="submission" date="2018-02" db="EMBL/GenBank/DDBJ databases">
        <title>Rhizophora mucronata_Transcriptome.</title>
        <authorList>
            <person name="Meera S.P."/>
            <person name="Sreeshan A."/>
            <person name="Augustine A."/>
        </authorList>
    </citation>
    <scope>NUCLEOTIDE SEQUENCE</scope>
    <source>
        <tissue evidence="2">Leaf</tissue>
    </source>
</reference>
<dbReference type="AlphaFoldDB" id="A0A2P2P9C5"/>
<evidence type="ECO:0000259" key="1">
    <source>
        <dbReference type="Pfam" id="PF18317"/>
    </source>
</evidence>